<comment type="subcellular location">
    <subcellularLocation>
        <location evidence="1">Cell membrane</location>
        <topology evidence="1">Multi-pass membrane protein</topology>
    </subcellularLocation>
</comment>
<comment type="caution">
    <text evidence="7">The sequence shown here is derived from an EMBL/GenBank/DDBJ whole genome shotgun (WGS) entry which is preliminary data.</text>
</comment>
<dbReference type="PANTHER" id="PTHR30086">
    <property type="entry name" value="ARGININE EXPORTER PROTEIN ARGO"/>
    <property type="match status" value="1"/>
</dbReference>
<evidence type="ECO:0000313" key="8">
    <source>
        <dbReference type="Proteomes" id="UP001142372"/>
    </source>
</evidence>
<feature type="transmembrane region" description="Helical" evidence="6">
    <location>
        <begin position="76"/>
        <end position="97"/>
    </location>
</feature>
<proteinExistence type="predicted"/>
<dbReference type="GO" id="GO:0015171">
    <property type="term" value="F:amino acid transmembrane transporter activity"/>
    <property type="evidence" value="ECO:0007669"/>
    <property type="project" value="TreeGrafter"/>
</dbReference>
<dbReference type="AlphaFoldDB" id="A0A9W6H697"/>
<dbReference type="Pfam" id="PF01810">
    <property type="entry name" value="LysE"/>
    <property type="match status" value="1"/>
</dbReference>
<gene>
    <name evidence="7" type="ORF">GCM10017584_02620</name>
</gene>
<evidence type="ECO:0000256" key="4">
    <source>
        <dbReference type="ARBA" id="ARBA00022989"/>
    </source>
</evidence>
<evidence type="ECO:0000256" key="3">
    <source>
        <dbReference type="ARBA" id="ARBA00022692"/>
    </source>
</evidence>
<dbReference type="InterPro" id="IPR001123">
    <property type="entry name" value="LeuE-type"/>
</dbReference>
<dbReference type="Proteomes" id="UP001142372">
    <property type="component" value="Unassembled WGS sequence"/>
</dbReference>
<evidence type="ECO:0000313" key="7">
    <source>
        <dbReference type="EMBL" id="GLJ74689.1"/>
    </source>
</evidence>
<dbReference type="GO" id="GO:0005886">
    <property type="term" value="C:plasma membrane"/>
    <property type="evidence" value="ECO:0007669"/>
    <property type="project" value="UniProtKB-SubCell"/>
</dbReference>
<keyword evidence="3 6" id="KW-0812">Transmembrane</keyword>
<accession>A0A9W6H697</accession>
<reference evidence="7" key="2">
    <citation type="submission" date="2023-01" db="EMBL/GenBank/DDBJ databases">
        <authorList>
            <person name="Sun Q."/>
            <person name="Evtushenko L."/>
        </authorList>
    </citation>
    <scope>NUCLEOTIDE SEQUENCE</scope>
    <source>
        <strain evidence="7">VKM Ac-1401</strain>
    </source>
</reference>
<feature type="transmembrane region" description="Helical" evidence="6">
    <location>
        <begin position="151"/>
        <end position="171"/>
    </location>
</feature>
<evidence type="ECO:0000256" key="2">
    <source>
        <dbReference type="ARBA" id="ARBA00022475"/>
    </source>
</evidence>
<keyword evidence="5 6" id="KW-0472">Membrane</keyword>
<dbReference type="EMBL" id="BSEN01000001">
    <property type="protein sequence ID" value="GLJ74689.1"/>
    <property type="molecule type" value="Genomic_DNA"/>
</dbReference>
<reference evidence="7" key="1">
    <citation type="journal article" date="2014" name="Int. J. Syst. Evol. Microbiol.">
        <title>Complete genome sequence of Corynebacterium casei LMG S-19264T (=DSM 44701T), isolated from a smear-ripened cheese.</title>
        <authorList>
            <consortium name="US DOE Joint Genome Institute (JGI-PGF)"/>
            <person name="Walter F."/>
            <person name="Albersmeier A."/>
            <person name="Kalinowski J."/>
            <person name="Ruckert C."/>
        </authorList>
    </citation>
    <scope>NUCLEOTIDE SEQUENCE</scope>
    <source>
        <strain evidence="7">VKM Ac-1401</strain>
    </source>
</reference>
<protein>
    <submittedName>
        <fullName evidence="7">Amino acid transporter</fullName>
    </submittedName>
</protein>
<feature type="transmembrane region" description="Helical" evidence="6">
    <location>
        <begin position="109"/>
        <end position="131"/>
    </location>
</feature>
<evidence type="ECO:0000256" key="1">
    <source>
        <dbReference type="ARBA" id="ARBA00004651"/>
    </source>
</evidence>
<evidence type="ECO:0000256" key="6">
    <source>
        <dbReference type="SAM" id="Phobius"/>
    </source>
</evidence>
<feature type="transmembrane region" description="Helical" evidence="6">
    <location>
        <begin position="6"/>
        <end position="32"/>
    </location>
</feature>
<keyword evidence="2" id="KW-1003">Cell membrane</keyword>
<dbReference type="PANTHER" id="PTHR30086:SF20">
    <property type="entry name" value="ARGININE EXPORTER PROTEIN ARGO-RELATED"/>
    <property type="match status" value="1"/>
</dbReference>
<evidence type="ECO:0000256" key="5">
    <source>
        <dbReference type="ARBA" id="ARBA00023136"/>
    </source>
</evidence>
<sequence>MTPAAILATFLTGVGAGASLIVAIGAQNAFVLRQGLRREHVLPIVLICIASDAVLIAAGVAGLGALIAAAPLALEIVRWVGFAFLVVYALFAARRALRPEELHAASGTASLSLAAAVGTTLALTWLNPHVYLDTVLLLGSLSASHGDPGRWVFGAGAVLASILWFGLLGFGARFLAPVFARPVAWRILDGAIAVLMLVLAVLLVV</sequence>
<name>A0A9W6H697_9MICO</name>
<keyword evidence="8" id="KW-1185">Reference proteome</keyword>
<keyword evidence="4 6" id="KW-1133">Transmembrane helix</keyword>
<feature type="transmembrane region" description="Helical" evidence="6">
    <location>
        <begin position="44"/>
        <end position="70"/>
    </location>
</feature>
<feature type="transmembrane region" description="Helical" evidence="6">
    <location>
        <begin position="183"/>
        <end position="204"/>
    </location>
</feature>
<organism evidence="7 8">
    <name type="scientific">Leifsonia poae</name>
    <dbReference type="NCBI Taxonomy" id="110933"/>
    <lineage>
        <taxon>Bacteria</taxon>
        <taxon>Bacillati</taxon>
        <taxon>Actinomycetota</taxon>
        <taxon>Actinomycetes</taxon>
        <taxon>Micrococcales</taxon>
        <taxon>Microbacteriaceae</taxon>
        <taxon>Leifsonia</taxon>
    </lineage>
</organism>